<evidence type="ECO:0000313" key="2">
    <source>
        <dbReference type="Proteomes" id="UP000218831"/>
    </source>
</evidence>
<name>A0A2A2GG18_9BACT</name>
<protein>
    <submittedName>
        <fullName evidence="1">Uncharacterized protein</fullName>
    </submittedName>
</protein>
<dbReference type="AlphaFoldDB" id="A0A2A2GG18"/>
<evidence type="ECO:0000313" key="1">
    <source>
        <dbReference type="EMBL" id="PAU95805.1"/>
    </source>
</evidence>
<organism evidence="1 2">
    <name type="scientific">Fodinibius salipaludis</name>
    <dbReference type="NCBI Taxonomy" id="2032627"/>
    <lineage>
        <taxon>Bacteria</taxon>
        <taxon>Pseudomonadati</taxon>
        <taxon>Balneolota</taxon>
        <taxon>Balneolia</taxon>
        <taxon>Balneolales</taxon>
        <taxon>Balneolaceae</taxon>
        <taxon>Fodinibius</taxon>
    </lineage>
</organism>
<reference evidence="1 2" key="1">
    <citation type="submission" date="2017-08" db="EMBL/GenBank/DDBJ databases">
        <title>Aliifodinibius alkalisoli sp. nov., isolated from saline alkaline soil.</title>
        <authorList>
            <person name="Liu D."/>
            <person name="Zhang G."/>
        </authorList>
    </citation>
    <scope>NUCLEOTIDE SEQUENCE [LARGE SCALE GENOMIC DNA]</scope>
    <source>
        <strain evidence="1 2">WN023</strain>
    </source>
</reference>
<dbReference type="EMBL" id="NSKE01000001">
    <property type="protein sequence ID" value="PAU95805.1"/>
    <property type="molecule type" value="Genomic_DNA"/>
</dbReference>
<dbReference type="PROSITE" id="PS51257">
    <property type="entry name" value="PROKAR_LIPOPROTEIN"/>
    <property type="match status" value="1"/>
</dbReference>
<dbReference type="Proteomes" id="UP000218831">
    <property type="component" value="Unassembled WGS sequence"/>
</dbReference>
<accession>A0A2A2GG18</accession>
<keyword evidence="2" id="KW-1185">Reference proteome</keyword>
<gene>
    <name evidence="1" type="ORF">CK503_01735</name>
</gene>
<sequence length="70" mass="7498">MIKLKLGFVLLSFLLITGCDGPDQHGSAEGGVEIQMVNESDSLSNELSTASDSVDKKMKDLQATLDDINN</sequence>
<comment type="caution">
    <text evidence="1">The sequence shown here is derived from an EMBL/GenBank/DDBJ whole genome shotgun (WGS) entry which is preliminary data.</text>
</comment>
<dbReference type="RefSeq" id="WP_095605049.1">
    <property type="nucleotide sequence ID" value="NZ_NSKE01000001.1"/>
</dbReference>
<proteinExistence type="predicted"/>
<dbReference type="OrthoDB" id="9976969at2"/>